<reference evidence="1 2" key="1">
    <citation type="submission" date="2016-10" db="EMBL/GenBank/DDBJ databases">
        <authorList>
            <person name="de Groot N.N."/>
        </authorList>
    </citation>
    <scope>NUCLEOTIDE SEQUENCE [LARGE SCALE GENOMIC DNA]</scope>
    <source>
        <strain evidence="1 2">DSM 23995</strain>
    </source>
</reference>
<organism evidence="1 2">
    <name type="scientific">Alteribacillus iranensis</name>
    <dbReference type="NCBI Taxonomy" id="930128"/>
    <lineage>
        <taxon>Bacteria</taxon>
        <taxon>Bacillati</taxon>
        <taxon>Bacillota</taxon>
        <taxon>Bacilli</taxon>
        <taxon>Bacillales</taxon>
        <taxon>Bacillaceae</taxon>
        <taxon>Alteribacillus</taxon>
    </lineage>
</organism>
<keyword evidence="2" id="KW-1185">Reference proteome</keyword>
<proteinExistence type="predicted"/>
<dbReference type="RefSeq" id="WP_091656776.1">
    <property type="nucleotide sequence ID" value="NZ_FONT01000001.1"/>
</dbReference>
<name>A0A1I1ZUA7_9BACI</name>
<dbReference type="AlphaFoldDB" id="A0A1I1ZUA7"/>
<accession>A0A1I1ZUA7</accession>
<evidence type="ECO:0000313" key="2">
    <source>
        <dbReference type="Proteomes" id="UP000199516"/>
    </source>
</evidence>
<gene>
    <name evidence="1" type="ORF">SAMN05192532_101450</name>
</gene>
<dbReference type="Proteomes" id="UP000199516">
    <property type="component" value="Unassembled WGS sequence"/>
</dbReference>
<evidence type="ECO:0000313" key="1">
    <source>
        <dbReference type="EMBL" id="SFE35281.1"/>
    </source>
</evidence>
<dbReference type="EMBL" id="FONT01000001">
    <property type="protein sequence ID" value="SFE35281.1"/>
    <property type="molecule type" value="Genomic_DNA"/>
</dbReference>
<dbReference type="STRING" id="930128.SAMN05192532_101450"/>
<dbReference type="OrthoDB" id="2431483at2"/>
<sequence length="425" mass="49383">MDERIAELIEYTKTTLGLHHYNLLTYDIRRSVNIFNETIYLLGMEWLPPYVKEREEDGLNPEGTAVVDINIHTHQLKSVIFVGGKSYANGAKFKDINRQAIIKGLEQKTGLVYKRQFQLVKEEENEYRFEECIDEIKVSPSGSIEVRFDEEGKLTLFSVDGHFPSEEKIQKETFSLKWEEVESFAKQQLQLIEFPSAEQERVIPVYGIEELYVTNEAQTTIPFEFIVERRSYLVVDQLLAWESPLKEAFECTTICVQEEVSKEQAFSGEPHPDTFPITDKEQERAVHAVITLMSQEFPQESGKWILKTLHRDQGYVLATLKLVNPDNRVFERKVKVILDSDRLCAVNYIDNEFFMDLYKDYEEPEKITISEEVAYETLKQKVTITPVYVYDFETRQYILCGKIDCAYGVHAANGKILLLENLSLF</sequence>
<protein>
    <submittedName>
        <fullName evidence="1">Uncharacterized protein</fullName>
    </submittedName>
</protein>